<proteinExistence type="predicted"/>
<dbReference type="Proteomes" id="UP000776700">
    <property type="component" value="Unassembled WGS sequence"/>
</dbReference>
<dbReference type="EMBL" id="DYUB01000140">
    <property type="protein sequence ID" value="HJG96304.1"/>
    <property type="molecule type" value="Genomic_DNA"/>
</dbReference>
<accession>A0A921N0W8</accession>
<protein>
    <submittedName>
        <fullName evidence="1">Uncharacterized protein</fullName>
    </submittedName>
</protein>
<gene>
    <name evidence="1" type="ORF">K8V90_04280</name>
</gene>
<evidence type="ECO:0000313" key="1">
    <source>
        <dbReference type="EMBL" id="HJG96304.1"/>
    </source>
</evidence>
<reference evidence="1" key="1">
    <citation type="journal article" date="2021" name="PeerJ">
        <title>Extensive microbial diversity within the chicken gut microbiome revealed by metagenomics and culture.</title>
        <authorList>
            <person name="Gilroy R."/>
            <person name="Ravi A."/>
            <person name="Getino M."/>
            <person name="Pursley I."/>
            <person name="Horton D.L."/>
            <person name="Alikhan N.F."/>
            <person name="Baker D."/>
            <person name="Gharbi K."/>
            <person name="Hall N."/>
            <person name="Watson M."/>
            <person name="Adriaenssens E.M."/>
            <person name="Foster-Nyarko E."/>
            <person name="Jarju S."/>
            <person name="Secka A."/>
            <person name="Antonio M."/>
            <person name="Oren A."/>
            <person name="Chaudhuri R.R."/>
            <person name="La Ragione R."/>
            <person name="Hildebrand F."/>
            <person name="Pallen M.J."/>
        </authorList>
    </citation>
    <scope>NUCLEOTIDE SEQUENCE</scope>
    <source>
        <strain evidence="1">1277</strain>
    </source>
</reference>
<reference evidence="1" key="2">
    <citation type="submission" date="2021-09" db="EMBL/GenBank/DDBJ databases">
        <authorList>
            <person name="Gilroy R."/>
        </authorList>
    </citation>
    <scope>NUCLEOTIDE SEQUENCE</scope>
    <source>
        <strain evidence="1">1277</strain>
    </source>
</reference>
<dbReference type="AlphaFoldDB" id="A0A921N0W8"/>
<comment type="caution">
    <text evidence="1">The sequence shown here is derived from an EMBL/GenBank/DDBJ whole genome shotgun (WGS) entry which is preliminary data.</text>
</comment>
<organism evidence="1 2">
    <name type="scientific">Romboutsia timonensis</name>
    <dbReference type="NCBI Taxonomy" id="1776391"/>
    <lineage>
        <taxon>Bacteria</taxon>
        <taxon>Bacillati</taxon>
        <taxon>Bacillota</taxon>
        <taxon>Clostridia</taxon>
        <taxon>Peptostreptococcales</taxon>
        <taxon>Peptostreptococcaceae</taxon>
        <taxon>Romboutsia</taxon>
    </lineage>
</organism>
<evidence type="ECO:0000313" key="2">
    <source>
        <dbReference type="Proteomes" id="UP000776700"/>
    </source>
</evidence>
<sequence>MKRYRINNMNIYEADPVKEMRFIKRLAKLDYIVTYDKQIIEQEEKILLIPNRLTLLETYDIIKKIYPISYVGKNLKEIGLI</sequence>
<name>A0A921N0W8_9FIRM</name>